<dbReference type="InterPro" id="IPR035979">
    <property type="entry name" value="RBD_domain_sf"/>
</dbReference>
<evidence type="ECO:0000313" key="4">
    <source>
        <dbReference type="EMBL" id="CAE4574413.1"/>
    </source>
</evidence>
<dbReference type="SUPFAM" id="SSF54928">
    <property type="entry name" value="RNA-binding domain, RBD"/>
    <property type="match status" value="1"/>
</dbReference>
<proteinExistence type="predicted"/>
<sequence>MCAACTSGASASSAPAGSWGRPSMGLAELDADPGPQEEPRVKVCLTEEALKAFTKVEESRARSGTQDTFFSCHTKDITSWDPMYIALRESPIGAEISMGADDGAKLQSPDVSAPPGSLVTSNHSSSGSRVSGLSGGQQSSLRSRRSALSIPMTDDSYLYTREPGRTDKNMLSRTEENMVSRQSSMRSHRSRLSIPMTDDSFLYMAETGFSVEGSTSRRSSRRSGFSIAMTDDSYMPKCSENSLPSTESTSHFAHSDGWNFMSDSDAGGARSSSWNGFGSLPPEYFQGGVLPLSAQQDSGGRLHSHRFSQMSMMSEHFQTIHEGERRGSDAGRSETGSGSVQASASEESPGAASPTPLPVPVSLSPPVLALEPAPASEPAPAAAPELAPTAAPAPPTPAPVPSPEPVPAPVLAPAQPPAQAPTAVPERQALVETFSPPARLPAAAPAMTSSAAAPAPVPVLPAGPLPPGPVVAEKPLRCRVACEGDASNVASPVGSNAASKASAADPASEAAPRPLAAGLVQRSLAPGPLTPGPLAPGPLAPGPLPPGRLALGPAAPGRPAQPAPEGSAPLQGGEVSPLAADPAEPVIEGAKTTVMLQSLPRSYSRDMLVELLNQEGFGDDYDFVYLPIRFVTNASFGYAFVNFTTEEAAGRCLTHFDGFSRWGIEDDCVCSVSRNTTHHGREAHIQLYRNSPVMHESVPDSAKPAIFHRRCRVPFPGPTKTIRRPRPLVRQGQQ</sequence>
<keyword evidence="1" id="KW-0694">RNA-binding</keyword>
<feature type="region of interest" description="Disordered" evidence="2">
    <location>
        <begin position="99"/>
        <end position="147"/>
    </location>
</feature>
<feature type="region of interest" description="Disordered" evidence="2">
    <location>
        <begin position="487"/>
        <end position="578"/>
    </location>
</feature>
<dbReference type="InterPro" id="IPR012677">
    <property type="entry name" value="Nucleotide-bd_a/b_plait_sf"/>
</dbReference>
<name>A0A7S4Q8C6_9DINO</name>
<evidence type="ECO:0000259" key="3">
    <source>
        <dbReference type="PROSITE" id="PS50102"/>
    </source>
</evidence>
<dbReference type="Pfam" id="PF04059">
    <property type="entry name" value="RRM_2"/>
    <property type="match status" value="1"/>
</dbReference>
<reference evidence="4" key="1">
    <citation type="submission" date="2021-01" db="EMBL/GenBank/DDBJ databases">
        <authorList>
            <person name="Corre E."/>
            <person name="Pelletier E."/>
            <person name="Niang G."/>
            <person name="Scheremetjew M."/>
            <person name="Finn R."/>
            <person name="Kale V."/>
            <person name="Holt S."/>
            <person name="Cochrane G."/>
            <person name="Meng A."/>
            <person name="Brown T."/>
            <person name="Cohen L."/>
        </authorList>
    </citation>
    <scope>NUCLEOTIDE SEQUENCE</scope>
    <source>
        <strain evidence="4">CCMP3105</strain>
    </source>
</reference>
<feature type="domain" description="RRM" evidence="3">
    <location>
        <begin position="592"/>
        <end position="690"/>
    </location>
</feature>
<feature type="compositionally biased region" description="Pro residues" evidence="2">
    <location>
        <begin position="528"/>
        <end position="546"/>
    </location>
</feature>
<feature type="compositionally biased region" description="Low complexity" evidence="2">
    <location>
        <begin position="547"/>
        <end position="564"/>
    </location>
</feature>
<dbReference type="Gene3D" id="3.30.70.330">
    <property type="match status" value="1"/>
</dbReference>
<feature type="compositionally biased region" description="Pro residues" evidence="2">
    <location>
        <begin position="391"/>
        <end position="419"/>
    </location>
</feature>
<feature type="compositionally biased region" description="Low complexity" evidence="2">
    <location>
        <begin position="124"/>
        <end position="147"/>
    </location>
</feature>
<dbReference type="GO" id="GO:0003723">
    <property type="term" value="F:RNA binding"/>
    <property type="evidence" value="ECO:0007669"/>
    <property type="project" value="UniProtKB-UniRule"/>
</dbReference>
<evidence type="ECO:0000256" key="1">
    <source>
        <dbReference type="PROSITE-ProRule" id="PRU00176"/>
    </source>
</evidence>
<dbReference type="EMBL" id="HBNR01021085">
    <property type="protein sequence ID" value="CAE4574413.1"/>
    <property type="molecule type" value="Transcribed_RNA"/>
</dbReference>
<feature type="compositionally biased region" description="Basic and acidic residues" evidence="2">
    <location>
        <begin position="322"/>
        <end position="332"/>
    </location>
</feature>
<feature type="region of interest" description="Disordered" evidence="2">
    <location>
        <begin position="322"/>
        <end position="424"/>
    </location>
</feature>
<accession>A0A7S4Q8C6</accession>
<gene>
    <name evidence="4" type="ORF">AMON00008_LOCUS14032</name>
</gene>
<protein>
    <recommendedName>
        <fullName evidence="3">RRM domain-containing protein</fullName>
    </recommendedName>
</protein>
<feature type="region of interest" description="Disordered" evidence="2">
    <location>
        <begin position="1"/>
        <end position="38"/>
    </location>
</feature>
<dbReference type="InterPro" id="IPR007201">
    <property type="entry name" value="Mei2-like_Rrm_C"/>
</dbReference>
<evidence type="ECO:0000256" key="2">
    <source>
        <dbReference type="SAM" id="MobiDB-lite"/>
    </source>
</evidence>
<dbReference type="InterPro" id="IPR000504">
    <property type="entry name" value="RRM_dom"/>
</dbReference>
<dbReference type="AlphaFoldDB" id="A0A7S4Q8C6"/>
<dbReference type="PROSITE" id="PS50102">
    <property type="entry name" value="RRM"/>
    <property type="match status" value="1"/>
</dbReference>
<feature type="compositionally biased region" description="Low complexity" evidence="2">
    <location>
        <begin position="1"/>
        <end position="23"/>
    </location>
</feature>
<feature type="compositionally biased region" description="Low complexity" evidence="2">
    <location>
        <begin position="495"/>
        <end position="511"/>
    </location>
</feature>
<feature type="compositionally biased region" description="Low complexity" evidence="2">
    <location>
        <begin position="342"/>
        <end position="390"/>
    </location>
</feature>
<organism evidence="4">
    <name type="scientific">Alexandrium monilatum</name>
    <dbReference type="NCBI Taxonomy" id="311494"/>
    <lineage>
        <taxon>Eukaryota</taxon>
        <taxon>Sar</taxon>
        <taxon>Alveolata</taxon>
        <taxon>Dinophyceae</taxon>
        <taxon>Gonyaulacales</taxon>
        <taxon>Pyrocystaceae</taxon>
        <taxon>Alexandrium</taxon>
    </lineage>
</organism>